<sequence>MPHDLPLLLICAVPSALVGLGIGVALRRYRPRLCERYAAWSSALPWWFFLAGAAFFVSFAGWQVVRGRLLFAAVFATGAALDLVATGVAVGRRMSSGGGTKTAEPGAAPDRCT</sequence>
<dbReference type="EMBL" id="CP053452">
    <property type="protein sequence ID" value="QJX00077.1"/>
    <property type="molecule type" value="Genomic_DNA"/>
</dbReference>
<protein>
    <submittedName>
        <fullName evidence="3">Uncharacterized protein</fullName>
    </submittedName>
</protein>
<dbReference type="Proteomes" id="UP000503447">
    <property type="component" value="Chromosome"/>
</dbReference>
<reference evidence="4" key="1">
    <citation type="submission" date="2020-05" db="EMBL/GenBank/DDBJ databases">
        <title>Frigoriglobus tundricola gen. nov., sp. nov., a psychrotolerant cellulolytic planctomycete of the family Gemmataceae with two divergent copies of 16S rRNA gene.</title>
        <authorList>
            <person name="Kulichevskaya I.S."/>
            <person name="Ivanova A.A."/>
            <person name="Naumoff D.G."/>
            <person name="Beletsky A.V."/>
            <person name="Rijpstra W.I.C."/>
            <person name="Sinninghe Damste J.S."/>
            <person name="Mardanov A.V."/>
            <person name="Ravin N.V."/>
            <person name="Dedysh S.N."/>
        </authorList>
    </citation>
    <scope>NUCLEOTIDE SEQUENCE [LARGE SCALE GENOMIC DNA]</scope>
    <source>
        <strain evidence="4">PL17</strain>
    </source>
</reference>
<evidence type="ECO:0000313" key="3">
    <source>
        <dbReference type="EMBL" id="QJX00077.1"/>
    </source>
</evidence>
<keyword evidence="2" id="KW-0812">Transmembrane</keyword>
<evidence type="ECO:0000256" key="2">
    <source>
        <dbReference type="SAM" id="Phobius"/>
    </source>
</evidence>
<organism evidence="3 4">
    <name type="scientific">Frigoriglobus tundricola</name>
    <dbReference type="NCBI Taxonomy" id="2774151"/>
    <lineage>
        <taxon>Bacteria</taxon>
        <taxon>Pseudomonadati</taxon>
        <taxon>Planctomycetota</taxon>
        <taxon>Planctomycetia</taxon>
        <taxon>Gemmatales</taxon>
        <taxon>Gemmataceae</taxon>
        <taxon>Frigoriglobus</taxon>
    </lineage>
</organism>
<feature type="transmembrane region" description="Helical" evidence="2">
    <location>
        <begin position="69"/>
        <end position="91"/>
    </location>
</feature>
<feature type="transmembrane region" description="Helical" evidence="2">
    <location>
        <begin position="6"/>
        <end position="26"/>
    </location>
</feature>
<dbReference type="KEGG" id="ftj:FTUN_7701"/>
<name>A0A6M5Z2X1_9BACT</name>
<dbReference type="RefSeq" id="WP_171474907.1">
    <property type="nucleotide sequence ID" value="NZ_CP053452.2"/>
</dbReference>
<accession>A0A6M5Z2X1</accession>
<proteinExistence type="predicted"/>
<gene>
    <name evidence="3" type="ORF">FTUN_7701</name>
</gene>
<keyword evidence="2" id="KW-1133">Transmembrane helix</keyword>
<evidence type="ECO:0000313" key="4">
    <source>
        <dbReference type="Proteomes" id="UP000503447"/>
    </source>
</evidence>
<keyword evidence="2" id="KW-0472">Membrane</keyword>
<keyword evidence="4" id="KW-1185">Reference proteome</keyword>
<dbReference type="AlphaFoldDB" id="A0A6M5Z2X1"/>
<feature type="transmembrane region" description="Helical" evidence="2">
    <location>
        <begin position="38"/>
        <end position="63"/>
    </location>
</feature>
<feature type="region of interest" description="Disordered" evidence="1">
    <location>
        <begin position="92"/>
        <end position="113"/>
    </location>
</feature>
<evidence type="ECO:0000256" key="1">
    <source>
        <dbReference type="SAM" id="MobiDB-lite"/>
    </source>
</evidence>